<dbReference type="InterPro" id="IPR015928">
    <property type="entry name" value="Aconitase/3IPM_dehydase_swvl"/>
</dbReference>
<evidence type="ECO:0000256" key="3">
    <source>
        <dbReference type="ARBA" id="ARBA00007185"/>
    </source>
</evidence>
<dbReference type="PANTHER" id="PTHR11670">
    <property type="entry name" value="ACONITASE/IRON-RESPONSIVE ELEMENT FAMILY MEMBER"/>
    <property type="match status" value="1"/>
</dbReference>
<evidence type="ECO:0000256" key="4">
    <source>
        <dbReference type="ARBA" id="ARBA00022485"/>
    </source>
</evidence>
<comment type="catalytic activity">
    <reaction evidence="9 10">
        <text>citrate = D-threo-isocitrate</text>
        <dbReference type="Rhea" id="RHEA:10336"/>
        <dbReference type="ChEBI" id="CHEBI:15562"/>
        <dbReference type="ChEBI" id="CHEBI:16947"/>
        <dbReference type="EC" id="4.2.1.3"/>
    </reaction>
</comment>
<dbReference type="Pfam" id="PF00330">
    <property type="entry name" value="Aconitase"/>
    <property type="match status" value="1"/>
</dbReference>
<evidence type="ECO:0000256" key="9">
    <source>
        <dbReference type="ARBA" id="ARBA00023501"/>
    </source>
</evidence>
<accession>A0ABN8X4H2</accession>
<dbReference type="InterPro" id="IPR000573">
    <property type="entry name" value="AconitaseA/IPMdHydase_ssu_swvl"/>
</dbReference>
<comment type="cofactor">
    <cofactor evidence="1">
        <name>[4Fe-4S] cluster</name>
        <dbReference type="ChEBI" id="CHEBI:49883"/>
    </cofactor>
</comment>
<proteinExistence type="inferred from homology"/>
<gene>
    <name evidence="14" type="primary">acnA</name>
    <name evidence="14" type="ORF">MSZNOR_1075</name>
</gene>
<dbReference type="InterPro" id="IPR044137">
    <property type="entry name" value="AcnA_IRP_Swivel"/>
</dbReference>
<evidence type="ECO:0000259" key="12">
    <source>
        <dbReference type="Pfam" id="PF00330"/>
    </source>
</evidence>
<evidence type="ECO:0000256" key="7">
    <source>
        <dbReference type="ARBA" id="ARBA00023014"/>
    </source>
</evidence>
<feature type="domain" description="Aconitase/3-isopropylmalate dehydratase large subunit alpha/beta/alpha" evidence="12">
    <location>
        <begin position="70"/>
        <end position="561"/>
    </location>
</feature>
<dbReference type="EMBL" id="OX458333">
    <property type="protein sequence ID" value="CAI8773362.1"/>
    <property type="molecule type" value="Genomic_DNA"/>
</dbReference>
<dbReference type="EC" id="4.2.1.3" evidence="10"/>
<evidence type="ECO:0000256" key="10">
    <source>
        <dbReference type="RuleBase" id="RU361275"/>
    </source>
</evidence>
<dbReference type="RefSeq" id="WP_026612080.1">
    <property type="nucleotide sequence ID" value="NZ_OX458333.1"/>
</dbReference>
<dbReference type="Gene3D" id="3.20.19.10">
    <property type="entry name" value="Aconitase, domain 4"/>
    <property type="match status" value="1"/>
</dbReference>
<dbReference type="NCBIfam" id="NF006757">
    <property type="entry name" value="PRK09277.1"/>
    <property type="match status" value="1"/>
</dbReference>
<comment type="similarity">
    <text evidence="3 10">Belongs to the aconitase/IPM isomerase family.</text>
</comment>
<feature type="region of interest" description="Disordered" evidence="11">
    <location>
        <begin position="907"/>
        <end position="941"/>
    </location>
</feature>
<dbReference type="InterPro" id="IPR015931">
    <property type="entry name" value="Acnase/IPM_dHydase_lsu_aba_1/3"/>
</dbReference>
<reference evidence="14 15" key="1">
    <citation type="submission" date="2023-03" db="EMBL/GenBank/DDBJ databases">
        <authorList>
            <person name="Pearce D."/>
        </authorList>
    </citation>
    <scope>NUCLEOTIDE SEQUENCE [LARGE SCALE GENOMIC DNA]</scope>
    <source>
        <strain evidence="14">Msz</strain>
    </source>
</reference>
<dbReference type="NCBIfam" id="NF009520">
    <property type="entry name" value="PRK12881.1"/>
    <property type="match status" value="1"/>
</dbReference>
<dbReference type="Pfam" id="PF00694">
    <property type="entry name" value="Aconitase_C"/>
    <property type="match status" value="1"/>
</dbReference>
<keyword evidence="6 10" id="KW-0408">Iron</keyword>
<protein>
    <recommendedName>
        <fullName evidence="10">Aconitate hydratase</fullName>
        <shortName evidence="10">Aconitase</shortName>
        <ecNumber evidence="10">4.2.1.3</ecNumber>
    </recommendedName>
</protein>
<keyword evidence="7 10" id="KW-0411">Iron-sulfur</keyword>
<dbReference type="PROSITE" id="PS01244">
    <property type="entry name" value="ACONITASE_2"/>
    <property type="match status" value="1"/>
</dbReference>
<organism evidence="14 15">
    <name type="scientific">Methylocaldum szegediense</name>
    <dbReference type="NCBI Taxonomy" id="73780"/>
    <lineage>
        <taxon>Bacteria</taxon>
        <taxon>Pseudomonadati</taxon>
        <taxon>Pseudomonadota</taxon>
        <taxon>Gammaproteobacteria</taxon>
        <taxon>Methylococcales</taxon>
        <taxon>Methylococcaceae</taxon>
        <taxon>Methylocaldum</taxon>
    </lineage>
</organism>
<evidence type="ECO:0000256" key="6">
    <source>
        <dbReference type="ARBA" id="ARBA00023004"/>
    </source>
</evidence>
<dbReference type="SUPFAM" id="SSF53732">
    <property type="entry name" value="Aconitase iron-sulfur domain"/>
    <property type="match status" value="1"/>
</dbReference>
<keyword evidence="5" id="KW-0479">Metal-binding</keyword>
<dbReference type="InterPro" id="IPR036008">
    <property type="entry name" value="Aconitase_4Fe-4S_dom"/>
</dbReference>
<dbReference type="NCBIfam" id="TIGR01341">
    <property type="entry name" value="aconitase_1"/>
    <property type="match status" value="1"/>
</dbReference>
<evidence type="ECO:0000313" key="15">
    <source>
        <dbReference type="Proteomes" id="UP001162030"/>
    </source>
</evidence>
<dbReference type="SUPFAM" id="SSF52016">
    <property type="entry name" value="LeuD/IlvD-like"/>
    <property type="match status" value="1"/>
</dbReference>
<dbReference type="Proteomes" id="UP001162030">
    <property type="component" value="Chromosome"/>
</dbReference>
<feature type="domain" description="Aconitase A/isopropylmalate dehydratase small subunit swivel" evidence="13">
    <location>
        <begin position="692"/>
        <end position="819"/>
    </location>
</feature>
<dbReference type="PROSITE" id="PS00450">
    <property type="entry name" value="ACONITASE_1"/>
    <property type="match status" value="1"/>
</dbReference>
<evidence type="ECO:0000256" key="1">
    <source>
        <dbReference type="ARBA" id="ARBA00001966"/>
    </source>
</evidence>
<dbReference type="InterPro" id="IPR018136">
    <property type="entry name" value="Aconitase_4Fe-4S_BS"/>
</dbReference>
<comment type="function">
    <text evidence="10">Catalyzes the isomerization of citrate to isocitrate via cis-aconitate.</text>
</comment>
<evidence type="ECO:0000256" key="11">
    <source>
        <dbReference type="SAM" id="MobiDB-lite"/>
    </source>
</evidence>
<evidence type="ECO:0000259" key="13">
    <source>
        <dbReference type="Pfam" id="PF00694"/>
    </source>
</evidence>
<evidence type="ECO:0000313" key="14">
    <source>
        <dbReference type="EMBL" id="CAI8773362.1"/>
    </source>
</evidence>
<dbReference type="InterPro" id="IPR006249">
    <property type="entry name" value="Aconitase/IRP2"/>
</dbReference>
<keyword evidence="15" id="KW-1185">Reference proteome</keyword>
<dbReference type="Gene3D" id="3.30.499.10">
    <property type="entry name" value="Aconitase, domain 3"/>
    <property type="match status" value="2"/>
</dbReference>
<evidence type="ECO:0000256" key="8">
    <source>
        <dbReference type="ARBA" id="ARBA00023239"/>
    </source>
</evidence>
<dbReference type="InterPro" id="IPR001030">
    <property type="entry name" value="Acoase/IPM_deHydtase_lsu_aba"/>
</dbReference>
<keyword evidence="4 10" id="KW-0004">4Fe-4S</keyword>
<evidence type="ECO:0000256" key="5">
    <source>
        <dbReference type="ARBA" id="ARBA00022723"/>
    </source>
</evidence>
<dbReference type="PRINTS" id="PR00415">
    <property type="entry name" value="ACONITASE"/>
</dbReference>
<dbReference type="CDD" id="cd01580">
    <property type="entry name" value="AcnA_IRP_Swivel"/>
    <property type="match status" value="1"/>
</dbReference>
<name>A0ABN8X4H2_9GAMM</name>
<evidence type="ECO:0000256" key="2">
    <source>
        <dbReference type="ARBA" id="ARBA00004717"/>
    </source>
</evidence>
<dbReference type="CDD" id="cd01586">
    <property type="entry name" value="AcnA_IRP"/>
    <property type="match status" value="1"/>
</dbReference>
<sequence length="941" mass="102912">MKNSFNARSTIRVADREYTIYRLDAVGDVSRLPYSLRVLLENLLRNEDGVTVTREDIEALAGWNPQNPPNREIAFSPARVLLQDFTGVPALVDLAAMRDAMAELGGDPTKINPLIPVELVIDHSVQVDAFGTPDAFENNVEHDYRRNAERYAFLRWGQQAFDNFKVVPPNTGICHQVNLEYLARVVFSTDENPNLPRDGGRPLAYPDTCVGTDSHTPMVNGLGVLAWGVGGIEAEAVMLGQPVSMLIPEVIGFRLEGALAPGVTATDLVLTIAEMLRKKGVVGKFVEFYGPGIASLKLEDRATIGNMSPEYGATCAIFPPDEQTLRYLRFTGRPEERIALVEAYLKEQGLFHDPNAPEPVFTDTLSLDLGSVRPSVAGPKRPQDRIDLPDLKRVFHETLPSLLPAGAKSPESQPKEHEPRIDHGSVVIAAITSCTNTSNPSVMIAAGLLAKKACEHGLTRKPWVKTSLAPGSKVVTDYFRRAGLTPYLDQLGFQTVAYGCTTCIGNSGPLPPEISAQIQERGLVACSVLSGNRNFEGRINPEVRANFLMSPPLVVAFALAGRIDWNPEQEPIGTGKDGKPVYLKDIWPSEEEIENTIRTAIQSDMYRASYGQVYEGDQRWKAMPIPSADRFAWDENSTYVRQPPYFLGMQEQAPAGVEDIHGARAIALLGDSITTDHISPAGSIQKDSPAGKYLIGQGVEPQDFNSYGSRRGNHEVMVRGTFANVRIKNRLAPGTEGGYTTYFPENTVMTIYDAAVRYQQDGTPLCILAGKEYGSGSSRDWAAKGPYLQGIRFVLAESYERIHRSNLVGMGILPLQFRDGENVESLGLSGRETFSVLGLGEAIATRFANGRDVTVEATDENGQVKTFRATVRIDTPQEVLYYRHGGILQYVLRQLLAGKNAASIFGATPTASRPEPQTPPCEGMVDQGSRDSFPASDPPAY</sequence>
<dbReference type="Gene3D" id="6.10.190.10">
    <property type="match status" value="1"/>
</dbReference>
<keyword evidence="8 10" id="KW-0456">Lyase</keyword>
<comment type="pathway">
    <text evidence="2">Carbohydrate metabolism; tricarboxylic acid cycle; isocitrate from oxaloacetate: step 2/2.</text>
</comment>